<reference evidence="7 8" key="1">
    <citation type="journal article" date="2024" name="IMA Fungus">
        <title>Apiospora arundinis, a panoply of carbohydrate-active enzymes and secondary metabolites.</title>
        <authorList>
            <person name="Sorensen T."/>
            <person name="Petersen C."/>
            <person name="Muurmann A.T."/>
            <person name="Christiansen J.V."/>
            <person name="Brundto M.L."/>
            <person name="Overgaard C.K."/>
            <person name="Boysen A.T."/>
            <person name="Wollenberg R.D."/>
            <person name="Larsen T.O."/>
            <person name="Sorensen J.L."/>
            <person name="Nielsen K.L."/>
            <person name="Sondergaard T.E."/>
        </authorList>
    </citation>
    <scope>NUCLEOTIDE SEQUENCE [LARGE SCALE GENOMIC DNA]</scope>
    <source>
        <strain evidence="7 8">AAU 773</strain>
    </source>
</reference>
<name>A0ABR2ITU0_9PEZI</name>
<organism evidence="7 8">
    <name type="scientific">Apiospora arundinis</name>
    <dbReference type="NCBI Taxonomy" id="335852"/>
    <lineage>
        <taxon>Eukaryota</taxon>
        <taxon>Fungi</taxon>
        <taxon>Dikarya</taxon>
        <taxon>Ascomycota</taxon>
        <taxon>Pezizomycotina</taxon>
        <taxon>Sordariomycetes</taxon>
        <taxon>Xylariomycetidae</taxon>
        <taxon>Amphisphaeriales</taxon>
        <taxon>Apiosporaceae</taxon>
        <taxon>Apiospora</taxon>
    </lineage>
</organism>
<evidence type="ECO:0000313" key="8">
    <source>
        <dbReference type="Proteomes" id="UP001390339"/>
    </source>
</evidence>
<dbReference type="SUPFAM" id="SSF55248">
    <property type="entry name" value="PCD-like"/>
    <property type="match status" value="1"/>
</dbReference>
<accession>A0ABR2ITU0</accession>
<dbReference type="PANTHER" id="PTHR12599">
    <property type="entry name" value="PTERIN-4-ALPHA-CARBINOLAMINE DEHYDRATASE"/>
    <property type="match status" value="1"/>
</dbReference>
<evidence type="ECO:0000256" key="6">
    <source>
        <dbReference type="SAM" id="MobiDB-lite"/>
    </source>
</evidence>
<comment type="caution">
    <text evidence="7">The sequence shown here is derived from an EMBL/GenBank/DDBJ whole genome shotgun (WGS) entry which is preliminary data.</text>
</comment>
<keyword evidence="8" id="KW-1185">Reference proteome</keyword>
<dbReference type="PANTHER" id="PTHR12599:SF0">
    <property type="entry name" value="PTERIN-4-ALPHA-CARBINOLAMINE DEHYDRATASE"/>
    <property type="match status" value="1"/>
</dbReference>
<dbReference type="InterPro" id="IPR001533">
    <property type="entry name" value="Pterin_deHydtase"/>
</dbReference>
<protein>
    <recommendedName>
        <fullName evidence="3">4a-hydroxytetrahydrobiopterin dehydratase</fullName>
        <ecNumber evidence="3">4.2.1.96</ecNumber>
    </recommendedName>
    <alternativeName>
        <fullName evidence="5">4-alpha-hydroxy-tetrahydropterin dehydratase</fullName>
    </alternativeName>
</protein>
<keyword evidence="4" id="KW-0456">Lyase</keyword>
<evidence type="ECO:0000256" key="3">
    <source>
        <dbReference type="ARBA" id="ARBA00013252"/>
    </source>
</evidence>
<comment type="catalytic activity">
    <reaction evidence="1">
        <text>(4aS,6R)-4a-hydroxy-L-erythro-5,6,7,8-tetrahydrobiopterin = (6R)-L-erythro-6,7-dihydrobiopterin + H2O</text>
        <dbReference type="Rhea" id="RHEA:11920"/>
        <dbReference type="ChEBI" id="CHEBI:15377"/>
        <dbReference type="ChEBI" id="CHEBI:15642"/>
        <dbReference type="ChEBI" id="CHEBI:43120"/>
        <dbReference type="EC" id="4.2.1.96"/>
    </reaction>
</comment>
<feature type="region of interest" description="Disordered" evidence="6">
    <location>
        <begin position="75"/>
        <end position="116"/>
    </location>
</feature>
<dbReference type="InterPro" id="IPR036428">
    <property type="entry name" value="PCD_sf"/>
</dbReference>
<dbReference type="CDD" id="cd00488">
    <property type="entry name" value="PCD_DCoH"/>
    <property type="match status" value="1"/>
</dbReference>
<dbReference type="Pfam" id="PF01329">
    <property type="entry name" value="Pterin_4a"/>
    <property type="match status" value="1"/>
</dbReference>
<evidence type="ECO:0000256" key="1">
    <source>
        <dbReference type="ARBA" id="ARBA00001554"/>
    </source>
</evidence>
<dbReference type="Gene3D" id="3.30.1360.20">
    <property type="entry name" value="Transcriptional coactivator/pterin dehydratase"/>
    <property type="match status" value="1"/>
</dbReference>
<proteinExistence type="inferred from homology"/>
<comment type="similarity">
    <text evidence="2">Belongs to the pterin-4-alpha-carbinolamine dehydratase family.</text>
</comment>
<evidence type="ECO:0000256" key="4">
    <source>
        <dbReference type="ARBA" id="ARBA00023239"/>
    </source>
</evidence>
<dbReference type="EMBL" id="JAPCWZ010000004">
    <property type="protein sequence ID" value="KAK8867991.1"/>
    <property type="molecule type" value="Genomic_DNA"/>
</dbReference>
<evidence type="ECO:0000256" key="5">
    <source>
        <dbReference type="ARBA" id="ARBA00030497"/>
    </source>
</evidence>
<evidence type="ECO:0000256" key="2">
    <source>
        <dbReference type="ARBA" id="ARBA00006472"/>
    </source>
</evidence>
<dbReference type="Proteomes" id="UP001390339">
    <property type="component" value="Unassembled WGS sequence"/>
</dbReference>
<evidence type="ECO:0000313" key="7">
    <source>
        <dbReference type="EMBL" id="KAK8867991.1"/>
    </source>
</evidence>
<gene>
    <name evidence="7" type="ORF">PGQ11_006569</name>
</gene>
<sequence length="270" mass="29722">MNMALARTPQLRILDHRNILPTLHSYVSSSTYRFIFRHRNRWLRSTSSYPMHTSPAWLRYAHSLARTSTRLISSAPRPHSVSRVTFPRNSPSNSGPGAPKISQVPRMEMSTSATATQARFSAGSDEVALGPKLQSLLAPAGGRWNLISSGEGLERSFKFKTFAKTWDFMTAVSLQCKLKNHHPEWSNVYNVTFIRWTTHSPKGLSTKDVELAVICDSLARDFGEALEDQQQGDQSCTMRNLADTVASGAGAGCCTPKPQAAQSGANKPSV</sequence>
<dbReference type="EC" id="4.2.1.96" evidence="3"/>